<sequence length="78" mass="8775">MDLKRCYLPRASFSAPIDLYITWSVEIDEPVVASDKTNVFCHLQNPVYPASILHSRLESWTANLVPPGIVRRGAMGME</sequence>
<dbReference type="InParanoid" id="A0A0C3KQV7"/>
<evidence type="ECO:0000313" key="1">
    <source>
        <dbReference type="EMBL" id="KIO11897.1"/>
    </source>
</evidence>
<accession>A0A0C3KQV7</accession>
<reference evidence="2" key="2">
    <citation type="submission" date="2015-01" db="EMBL/GenBank/DDBJ databases">
        <title>Evolutionary Origins and Diversification of the Mycorrhizal Mutualists.</title>
        <authorList>
            <consortium name="DOE Joint Genome Institute"/>
            <consortium name="Mycorrhizal Genomics Consortium"/>
            <person name="Kohler A."/>
            <person name="Kuo A."/>
            <person name="Nagy L.G."/>
            <person name="Floudas D."/>
            <person name="Copeland A."/>
            <person name="Barry K.W."/>
            <person name="Cichocki N."/>
            <person name="Veneault-Fourrey C."/>
            <person name="LaButti K."/>
            <person name="Lindquist E.A."/>
            <person name="Lipzen A."/>
            <person name="Lundell T."/>
            <person name="Morin E."/>
            <person name="Murat C."/>
            <person name="Riley R."/>
            <person name="Ohm R."/>
            <person name="Sun H."/>
            <person name="Tunlid A."/>
            <person name="Henrissat B."/>
            <person name="Grigoriev I.V."/>
            <person name="Hibbett D.S."/>
            <person name="Martin F."/>
        </authorList>
    </citation>
    <scope>NUCLEOTIDE SEQUENCE [LARGE SCALE GENOMIC DNA]</scope>
    <source>
        <strain evidence="2">Marx 270</strain>
    </source>
</reference>
<dbReference type="Proteomes" id="UP000054217">
    <property type="component" value="Unassembled WGS sequence"/>
</dbReference>
<keyword evidence="2" id="KW-1185">Reference proteome</keyword>
<name>A0A0C3KQV7_PISTI</name>
<evidence type="ECO:0000313" key="2">
    <source>
        <dbReference type="Proteomes" id="UP000054217"/>
    </source>
</evidence>
<dbReference type="AlphaFoldDB" id="A0A0C3KQV7"/>
<proteinExistence type="predicted"/>
<gene>
    <name evidence="1" type="ORF">M404DRAFT_804010</name>
</gene>
<dbReference type="HOGENOM" id="CLU_2623006_0_0_1"/>
<protein>
    <submittedName>
        <fullName evidence="1">Uncharacterized protein</fullName>
    </submittedName>
</protein>
<reference evidence="1 2" key="1">
    <citation type="submission" date="2014-04" db="EMBL/GenBank/DDBJ databases">
        <authorList>
            <consortium name="DOE Joint Genome Institute"/>
            <person name="Kuo A."/>
            <person name="Kohler A."/>
            <person name="Costa M.D."/>
            <person name="Nagy L.G."/>
            <person name="Floudas D."/>
            <person name="Copeland A."/>
            <person name="Barry K.W."/>
            <person name="Cichocki N."/>
            <person name="Veneault-Fourrey C."/>
            <person name="LaButti K."/>
            <person name="Lindquist E.A."/>
            <person name="Lipzen A."/>
            <person name="Lundell T."/>
            <person name="Morin E."/>
            <person name="Murat C."/>
            <person name="Sun H."/>
            <person name="Tunlid A."/>
            <person name="Henrissat B."/>
            <person name="Grigoriev I.V."/>
            <person name="Hibbett D.S."/>
            <person name="Martin F."/>
            <person name="Nordberg H.P."/>
            <person name="Cantor M.N."/>
            <person name="Hua S.X."/>
        </authorList>
    </citation>
    <scope>NUCLEOTIDE SEQUENCE [LARGE SCALE GENOMIC DNA]</scope>
    <source>
        <strain evidence="1 2">Marx 270</strain>
    </source>
</reference>
<organism evidence="1 2">
    <name type="scientific">Pisolithus tinctorius Marx 270</name>
    <dbReference type="NCBI Taxonomy" id="870435"/>
    <lineage>
        <taxon>Eukaryota</taxon>
        <taxon>Fungi</taxon>
        <taxon>Dikarya</taxon>
        <taxon>Basidiomycota</taxon>
        <taxon>Agaricomycotina</taxon>
        <taxon>Agaricomycetes</taxon>
        <taxon>Agaricomycetidae</taxon>
        <taxon>Boletales</taxon>
        <taxon>Sclerodermatineae</taxon>
        <taxon>Pisolithaceae</taxon>
        <taxon>Pisolithus</taxon>
    </lineage>
</organism>
<dbReference type="EMBL" id="KN831949">
    <property type="protein sequence ID" value="KIO11897.1"/>
    <property type="molecule type" value="Genomic_DNA"/>
</dbReference>